<dbReference type="EMBL" id="JQIF01000052">
    <property type="protein sequence ID" value="KGJ52834.1"/>
    <property type="molecule type" value="Genomic_DNA"/>
</dbReference>
<proteinExistence type="predicted"/>
<dbReference type="PROSITE" id="PS50977">
    <property type="entry name" value="HTH_TETR_2"/>
    <property type="match status" value="1"/>
</dbReference>
<dbReference type="PANTHER" id="PTHR43479">
    <property type="entry name" value="ACREF/ENVCD OPERON REPRESSOR-RELATED"/>
    <property type="match status" value="1"/>
</dbReference>
<dbReference type="Gene3D" id="1.10.357.10">
    <property type="entry name" value="Tetracycline Repressor, domain 2"/>
    <property type="match status" value="1"/>
</dbReference>
<sequence length="198" mass="23101">MKNKVLLNKSEKKKRIEEAALALFSCNEVHQISIDQIAQKAKVAKGTFYLYFHDKVQLINHLIVKESSSIINDALLEAKRQRIDDKIDELIFLIDHVIAYFCRHPEVIKLIQKNLSWNLVGGKLKEDDNYEVAVHMNSYCDFLVTLGYTRREAYQLLFMILELVSTLCYTAIVLHQPDDIEQLKPMLFTTIRKMIERS</sequence>
<evidence type="ECO:0000259" key="3">
    <source>
        <dbReference type="PROSITE" id="PS50977"/>
    </source>
</evidence>
<keyword evidence="1 2" id="KW-0238">DNA-binding</keyword>
<evidence type="ECO:0000313" key="5">
    <source>
        <dbReference type="Proteomes" id="UP000030008"/>
    </source>
</evidence>
<feature type="domain" description="HTH tetR-type" evidence="3">
    <location>
        <begin position="10"/>
        <end position="70"/>
    </location>
</feature>
<dbReference type="GO" id="GO:0003677">
    <property type="term" value="F:DNA binding"/>
    <property type="evidence" value="ECO:0007669"/>
    <property type="project" value="UniProtKB-UniRule"/>
</dbReference>
<protein>
    <submittedName>
        <fullName evidence="4">TetR family transcriptional regulator</fullName>
    </submittedName>
</protein>
<dbReference type="AlphaFoldDB" id="A0A099I4F6"/>
<dbReference type="InterPro" id="IPR009057">
    <property type="entry name" value="Homeodomain-like_sf"/>
</dbReference>
<evidence type="ECO:0000256" key="2">
    <source>
        <dbReference type="PROSITE-ProRule" id="PRU00335"/>
    </source>
</evidence>
<reference evidence="4 5" key="1">
    <citation type="submission" date="2014-08" db="EMBL/GenBank/DDBJ databases">
        <title>Clostridium innocuum, an unnegligible vancomycin-resistant pathogen causing extra-intestinal infections.</title>
        <authorList>
            <person name="Feng Y."/>
            <person name="Chiu C.-H."/>
        </authorList>
    </citation>
    <scope>NUCLEOTIDE SEQUENCE [LARGE SCALE GENOMIC DNA]</scope>
    <source>
        <strain evidence="4 5">AN88</strain>
    </source>
</reference>
<dbReference type="SUPFAM" id="SSF46689">
    <property type="entry name" value="Homeodomain-like"/>
    <property type="match status" value="1"/>
</dbReference>
<feature type="DNA-binding region" description="H-T-H motif" evidence="2">
    <location>
        <begin position="33"/>
        <end position="52"/>
    </location>
</feature>
<comment type="caution">
    <text evidence="4">The sequence shown here is derived from an EMBL/GenBank/DDBJ whole genome shotgun (WGS) entry which is preliminary data.</text>
</comment>
<dbReference type="Proteomes" id="UP000030008">
    <property type="component" value="Unassembled WGS sequence"/>
</dbReference>
<dbReference type="InterPro" id="IPR050624">
    <property type="entry name" value="HTH-type_Tx_Regulator"/>
</dbReference>
<dbReference type="PANTHER" id="PTHR43479:SF11">
    <property type="entry name" value="ACREF_ENVCD OPERON REPRESSOR-RELATED"/>
    <property type="match status" value="1"/>
</dbReference>
<name>A0A099I4F6_CLOIN</name>
<accession>A0A099I4F6</accession>
<evidence type="ECO:0000256" key="1">
    <source>
        <dbReference type="ARBA" id="ARBA00023125"/>
    </source>
</evidence>
<dbReference type="RefSeq" id="WP_044905778.1">
    <property type="nucleotide sequence ID" value="NZ_JQIF01000052.1"/>
</dbReference>
<gene>
    <name evidence="4" type="ORF">CIAN88_12640</name>
</gene>
<organism evidence="4 5">
    <name type="scientific">Clostridium innocuum</name>
    <dbReference type="NCBI Taxonomy" id="1522"/>
    <lineage>
        <taxon>Bacteria</taxon>
        <taxon>Bacillati</taxon>
        <taxon>Bacillota</taxon>
        <taxon>Clostridia</taxon>
        <taxon>Eubacteriales</taxon>
        <taxon>Clostridiaceae</taxon>
        <taxon>Clostridium</taxon>
    </lineage>
</organism>
<evidence type="ECO:0000313" key="4">
    <source>
        <dbReference type="EMBL" id="KGJ52834.1"/>
    </source>
</evidence>
<dbReference type="Pfam" id="PF00440">
    <property type="entry name" value="TetR_N"/>
    <property type="match status" value="1"/>
</dbReference>
<dbReference type="InterPro" id="IPR001647">
    <property type="entry name" value="HTH_TetR"/>
</dbReference>